<dbReference type="RefSeq" id="WP_306984908.1">
    <property type="nucleotide sequence ID" value="NZ_JAUSUA010000006.1"/>
</dbReference>
<dbReference type="SUPFAM" id="SSF53335">
    <property type="entry name" value="S-adenosyl-L-methionine-dependent methyltransferases"/>
    <property type="match status" value="1"/>
</dbReference>
<evidence type="ECO:0000256" key="1">
    <source>
        <dbReference type="ARBA" id="ARBA00022603"/>
    </source>
</evidence>
<evidence type="ECO:0000256" key="3">
    <source>
        <dbReference type="ARBA" id="ARBA00022691"/>
    </source>
</evidence>
<keyword evidence="2" id="KW-0808">Transferase</keyword>
<evidence type="ECO:0000313" key="6">
    <source>
        <dbReference type="Proteomes" id="UP001225034"/>
    </source>
</evidence>
<reference evidence="5 6" key="1">
    <citation type="submission" date="2023-07" db="EMBL/GenBank/DDBJ databases">
        <title>Genomic Encyclopedia of Type Strains, Phase IV (KMG-IV): sequencing the most valuable type-strain genomes for metagenomic binning, comparative biology and taxonomic classification.</title>
        <authorList>
            <person name="Goeker M."/>
        </authorList>
    </citation>
    <scope>NUCLEOTIDE SEQUENCE [LARGE SCALE GENOMIC DNA]</scope>
    <source>
        <strain evidence="5 6">DSM 19154</strain>
    </source>
</reference>
<proteinExistence type="predicted"/>
<dbReference type="Proteomes" id="UP001225034">
    <property type="component" value="Unassembled WGS sequence"/>
</dbReference>
<keyword evidence="6" id="KW-1185">Reference proteome</keyword>
<keyword evidence="1" id="KW-0489">Methyltransferase</keyword>
<keyword evidence="4" id="KW-0694">RNA-binding</keyword>
<accession>A0ABT9YLE9</accession>
<dbReference type="CDD" id="cd02440">
    <property type="entry name" value="AdoMet_MTases"/>
    <property type="match status" value="1"/>
</dbReference>
<gene>
    <name evidence="5" type="ORF">J2S05_003485</name>
</gene>
<organism evidence="5 6">
    <name type="scientific">Alkalicoccobacillus murimartini</name>
    <dbReference type="NCBI Taxonomy" id="171685"/>
    <lineage>
        <taxon>Bacteria</taxon>
        <taxon>Bacillati</taxon>
        <taxon>Bacillota</taxon>
        <taxon>Bacilli</taxon>
        <taxon>Bacillales</taxon>
        <taxon>Bacillaceae</taxon>
        <taxon>Alkalicoccobacillus</taxon>
    </lineage>
</organism>
<dbReference type="InterPro" id="IPR001737">
    <property type="entry name" value="KsgA/Erm"/>
</dbReference>
<sequence>MKNIKFLTQYMTNPRTVGAVLPSSKYLSHKMLDKVNFKAATCIIEYGSGTGAFTKEILKKRNKDTIIILIEYNKEFFKLLKANFEHEENLFIINDSAENIEKHLCDLKITSVDFIVSGLPFASLPTEMSERILTNTLKILDQNGVFITFQYTKCKISFMEQFFSTINVEKEYRNVPPAYILTCKK</sequence>
<comment type="caution">
    <text evidence="5">The sequence shown here is derived from an EMBL/GenBank/DDBJ whole genome shotgun (WGS) entry which is preliminary data.</text>
</comment>
<name>A0ABT9YLE9_9BACI</name>
<dbReference type="EMBL" id="JAUSUA010000006">
    <property type="protein sequence ID" value="MDQ0208673.1"/>
    <property type="molecule type" value="Genomic_DNA"/>
</dbReference>
<dbReference type="Gene3D" id="3.40.50.150">
    <property type="entry name" value="Vaccinia Virus protein VP39"/>
    <property type="match status" value="1"/>
</dbReference>
<dbReference type="Pfam" id="PF00398">
    <property type="entry name" value="RrnaAD"/>
    <property type="match status" value="1"/>
</dbReference>
<evidence type="ECO:0000256" key="2">
    <source>
        <dbReference type="ARBA" id="ARBA00022679"/>
    </source>
</evidence>
<evidence type="ECO:0000256" key="4">
    <source>
        <dbReference type="ARBA" id="ARBA00022884"/>
    </source>
</evidence>
<protein>
    <submittedName>
        <fullName evidence="5">Phospholipid N-methyltransferase</fullName>
    </submittedName>
</protein>
<evidence type="ECO:0000313" key="5">
    <source>
        <dbReference type="EMBL" id="MDQ0208673.1"/>
    </source>
</evidence>
<keyword evidence="3" id="KW-0949">S-adenosyl-L-methionine</keyword>
<dbReference type="InterPro" id="IPR029063">
    <property type="entry name" value="SAM-dependent_MTases_sf"/>
</dbReference>